<organism evidence="2 3">
    <name type="scientific">Aldrovandia affinis</name>
    <dbReference type="NCBI Taxonomy" id="143900"/>
    <lineage>
        <taxon>Eukaryota</taxon>
        <taxon>Metazoa</taxon>
        <taxon>Chordata</taxon>
        <taxon>Craniata</taxon>
        <taxon>Vertebrata</taxon>
        <taxon>Euteleostomi</taxon>
        <taxon>Actinopterygii</taxon>
        <taxon>Neopterygii</taxon>
        <taxon>Teleostei</taxon>
        <taxon>Notacanthiformes</taxon>
        <taxon>Halosauridae</taxon>
        <taxon>Aldrovandia</taxon>
    </lineage>
</organism>
<evidence type="ECO:0000313" key="3">
    <source>
        <dbReference type="Proteomes" id="UP001221898"/>
    </source>
</evidence>
<proteinExistence type="predicted"/>
<feature type="region of interest" description="Disordered" evidence="1">
    <location>
        <begin position="35"/>
        <end position="67"/>
    </location>
</feature>
<comment type="caution">
    <text evidence="2">The sequence shown here is derived from an EMBL/GenBank/DDBJ whole genome shotgun (WGS) entry which is preliminary data.</text>
</comment>
<feature type="compositionally biased region" description="Basic and acidic residues" evidence="1">
    <location>
        <begin position="35"/>
        <end position="52"/>
    </location>
</feature>
<keyword evidence="3" id="KW-1185">Reference proteome</keyword>
<sequence length="67" mass="7668">MTCSPAQVPYLYPPFQRSPASGARQCFSVWKRPVSGEERARKLHKRSPERCVVHHPRAAKPRPSTVR</sequence>
<dbReference type="EMBL" id="JAINUG010000110">
    <property type="protein sequence ID" value="KAJ8396048.1"/>
    <property type="molecule type" value="Genomic_DNA"/>
</dbReference>
<accession>A0AAD7S566</accession>
<gene>
    <name evidence="2" type="ORF">AAFF_G00025800</name>
</gene>
<protein>
    <submittedName>
        <fullName evidence="2">Uncharacterized protein</fullName>
    </submittedName>
</protein>
<dbReference type="Proteomes" id="UP001221898">
    <property type="component" value="Unassembled WGS sequence"/>
</dbReference>
<dbReference type="AlphaFoldDB" id="A0AAD7S566"/>
<evidence type="ECO:0000313" key="2">
    <source>
        <dbReference type="EMBL" id="KAJ8396048.1"/>
    </source>
</evidence>
<name>A0AAD7S566_9TELE</name>
<evidence type="ECO:0000256" key="1">
    <source>
        <dbReference type="SAM" id="MobiDB-lite"/>
    </source>
</evidence>
<reference evidence="2" key="1">
    <citation type="journal article" date="2023" name="Science">
        <title>Genome structures resolve the early diversification of teleost fishes.</title>
        <authorList>
            <person name="Parey E."/>
            <person name="Louis A."/>
            <person name="Montfort J."/>
            <person name="Bouchez O."/>
            <person name="Roques C."/>
            <person name="Iampietro C."/>
            <person name="Lluch J."/>
            <person name="Castinel A."/>
            <person name="Donnadieu C."/>
            <person name="Desvignes T."/>
            <person name="Floi Bucao C."/>
            <person name="Jouanno E."/>
            <person name="Wen M."/>
            <person name="Mejri S."/>
            <person name="Dirks R."/>
            <person name="Jansen H."/>
            <person name="Henkel C."/>
            <person name="Chen W.J."/>
            <person name="Zahm M."/>
            <person name="Cabau C."/>
            <person name="Klopp C."/>
            <person name="Thompson A.W."/>
            <person name="Robinson-Rechavi M."/>
            <person name="Braasch I."/>
            <person name="Lecointre G."/>
            <person name="Bobe J."/>
            <person name="Postlethwait J.H."/>
            <person name="Berthelot C."/>
            <person name="Roest Crollius H."/>
            <person name="Guiguen Y."/>
        </authorList>
    </citation>
    <scope>NUCLEOTIDE SEQUENCE</scope>
    <source>
        <strain evidence="2">NC1722</strain>
    </source>
</reference>